<dbReference type="KEGG" id="part:PARC_p0025"/>
<evidence type="ECO:0000313" key="1">
    <source>
        <dbReference type="EMBL" id="ATC89000.1"/>
    </source>
</evidence>
<reference evidence="1 2" key="1">
    <citation type="journal article" date="2012" name="J. Bacteriol.">
        <title>Genome sequences of type strains of seven species of the marine bacterium Pseudoalteromonas.</title>
        <authorList>
            <person name="Xie B.B."/>
            <person name="Shu Y.L."/>
            <person name="Qin Q.L."/>
            <person name="Rong J.C."/>
            <person name="Zhang X.Y."/>
            <person name="Chen X.L."/>
            <person name="Shi M."/>
            <person name="He H.L."/>
            <person name="Zhou B.C."/>
            <person name="Zhang Y.Z."/>
        </authorList>
    </citation>
    <scope>NUCLEOTIDE SEQUENCE [LARGE SCALE GENOMIC DNA]</scope>
    <source>
        <strain evidence="1 2">A 37-1-2</strain>
        <plasmid evidence="1 2">unnamed</plasmid>
    </source>
</reference>
<dbReference type="EMBL" id="CP011027">
    <property type="protein sequence ID" value="ATC89000.1"/>
    <property type="molecule type" value="Genomic_DNA"/>
</dbReference>
<geneLocation type="plasmid" evidence="1">
    <name>unnamed</name>
</geneLocation>
<protein>
    <submittedName>
        <fullName evidence="1">Uncharacterized protein</fullName>
    </submittedName>
</protein>
<evidence type="ECO:0000313" key="2">
    <source>
        <dbReference type="Proteomes" id="UP000016505"/>
    </source>
</evidence>
<sequence length="83" mass="9244">MAGYITKLILATSVATLLLVSVKTYQQTKQIAQLQKQVSKKSSQVIALDGKRLIDKFMRDGNSQGESMEAFALLIKMMEDEGY</sequence>
<dbReference type="RefSeq" id="WP_010554732.1">
    <property type="nucleotide sequence ID" value="NZ_CP011027.1"/>
</dbReference>
<proteinExistence type="predicted"/>
<organism evidence="1 2">
    <name type="scientific">Pseudoalteromonas arctica A 37-1-2</name>
    <dbReference type="NCBI Taxonomy" id="1117313"/>
    <lineage>
        <taxon>Bacteria</taxon>
        <taxon>Pseudomonadati</taxon>
        <taxon>Pseudomonadota</taxon>
        <taxon>Gammaproteobacteria</taxon>
        <taxon>Alteromonadales</taxon>
        <taxon>Pseudoalteromonadaceae</taxon>
        <taxon>Pseudoalteromonas</taxon>
    </lineage>
</organism>
<gene>
    <name evidence="1" type="ORF">PARC_p0025</name>
</gene>
<dbReference type="Proteomes" id="UP000016505">
    <property type="component" value="Plasmid unnamed"/>
</dbReference>
<name>A0A290SEE6_9GAMM</name>
<dbReference type="AlphaFoldDB" id="A0A290SEE6"/>
<keyword evidence="1" id="KW-0614">Plasmid</keyword>
<accession>A0A290SEE6</accession>